<evidence type="ECO:0000256" key="6">
    <source>
        <dbReference type="ARBA" id="ARBA00023136"/>
    </source>
</evidence>
<evidence type="ECO:0000259" key="8">
    <source>
        <dbReference type="Pfam" id="PF01794"/>
    </source>
</evidence>
<name>A0A2N3IE15_9BACT</name>
<dbReference type="PANTHER" id="PTHR36964">
    <property type="entry name" value="PROTEIN-METHIONINE-SULFOXIDE REDUCTASE HEME-BINDING SUBUNIT MSRQ"/>
    <property type="match status" value="1"/>
</dbReference>
<dbReference type="GO" id="GO:0020037">
    <property type="term" value="F:heme binding"/>
    <property type="evidence" value="ECO:0007669"/>
    <property type="project" value="TreeGrafter"/>
</dbReference>
<feature type="transmembrane region" description="Helical" evidence="7">
    <location>
        <begin position="103"/>
        <end position="119"/>
    </location>
</feature>
<comment type="subcellular location">
    <subcellularLocation>
        <location evidence="1">Membrane</location>
        <topology evidence="1">Multi-pass membrane protein</topology>
    </subcellularLocation>
</comment>
<dbReference type="RefSeq" id="WP_180327200.1">
    <property type="nucleotide sequence ID" value="NZ_MVDE01000004.1"/>
</dbReference>
<keyword evidence="6 7" id="KW-0472">Membrane</keyword>
<evidence type="ECO:0000256" key="4">
    <source>
        <dbReference type="ARBA" id="ARBA00022989"/>
    </source>
</evidence>
<dbReference type="Proteomes" id="UP000233618">
    <property type="component" value="Unassembled WGS sequence"/>
</dbReference>
<accession>A0A2N3IE15</accession>
<protein>
    <recommendedName>
        <fullName evidence="8">Ferric oxidoreductase domain-containing protein</fullName>
    </recommendedName>
</protein>
<feature type="transmembrane region" description="Helical" evidence="7">
    <location>
        <begin position="125"/>
        <end position="145"/>
    </location>
</feature>
<dbReference type="GO" id="GO:0016679">
    <property type="term" value="F:oxidoreductase activity, acting on diphenols and related substances as donors"/>
    <property type="evidence" value="ECO:0007669"/>
    <property type="project" value="TreeGrafter"/>
</dbReference>
<evidence type="ECO:0000313" key="9">
    <source>
        <dbReference type="EMBL" id="PKQ68540.1"/>
    </source>
</evidence>
<evidence type="ECO:0000256" key="2">
    <source>
        <dbReference type="ARBA" id="ARBA00022448"/>
    </source>
</evidence>
<organism evidence="9 10">
    <name type="scientific">Labilibaculum manganireducens</name>
    <dbReference type="NCBI Taxonomy" id="1940525"/>
    <lineage>
        <taxon>Bacteria</taxon>
        <taxon>Pseudomonadati</taxon>
        <taxon>Bacteroidota</taxon>
        <taxon>Bacteroidia</taxon>
        <taxon>Marinilabiliales</taxon>
        <taxon>Marinifilaceae</taxon>
        <taxon>Labilibaculum</taxon>
    </lineage>
</organism>
<dbReference type="AlphaFoldDB" id="A0A2N3IE15"/>
<dbReference type="GO" id="GO:0010181">
    <property type="term" value="F:FMN binding"/>
    <property type="evidence" value="ECO:0007669"/>
    <property type="project" value="TreeGrafter"/>
</dbReference>
<feature type="domain" description="Ferric oxidoreductase" evidence="8">
    <location>
        <begin position="70"/>
        <end position="175"/>
    </location>
</feature>
<comment type="caution">
    <text evidence="9">The sequence shown here is derived from an EMBL/GenBank/DDBJ whole genome shotgun (WGS) entry which is preliminary data.</text>
</comment>
<keyword evidence="5" id="KW-0408">Iron</keyword>
<evidence type="ECO:0000256" key="5">
    <source>
        <dbReference type="ARBA" id="ARBA00023004"/>
    </source>
</evidence>
<evidence type="ECO:0000256" key="7">
    <source>
        <dbReference type="SAM" id="Phobius"/>
    </source>
</evidence>
<sequence>MNWLKKNRGWILVCIIAFVPLLSLYELANFNFENNNYDFLIFDDYELSPELAEKMDVDAVPGIKYAIHTTGKWGIRFLIAILMCTPVRILFGWTSNLRTRQAIGITTGVYALLHFSFFIKYEGFLAIFSEVKLVTGFLAGIIVFALMITSNKRSMKLLKKNWKKLHKLAYVAAGLVVLHVILLNEDWLIYVCLLGLGFIIRHKPIRSRLEELRMKKAKGF</sequence>
<feature type="transmembrane region" description="Helical" evidence="7">
    <location>
        <begin position="9"/>
        <end position="28"/>
    </location>
</feature>
<dbReference type="InterPro" id="IPR022837">
    <property type="entry name" value="MsrQ-like"/>
</dbReference>
<gene>
    <name evidence="9" type="ORF">BZG01_04020</name>
</gene>
<dbReference type="GO" id="GO:0005886">
    <property type="term" value="C:plasma membrane"/>
    <property type="evidence" value="ECO:0007669"/>
    <property type="project" value="TreeGrafter"/>
</dbReference>
<evidence type="ECO:0000256" key="1">
    <source>
        <dbReference type="ARBA" id="ARBA00004141"/>
    </source>
</evidence>
<keyword evidence="3 7" id="KW-0812">Transmembrane</keyword>
<dbReference type="Pfam" id="PF01794">
    <property type="entry name" value="Ferric_reduct"/>
    <property type="match status" value="1"/>
</dbReference>
<keyword evidence="2" id="KW-0813">Transport</keyword>
<dbReference type="PANTHER" id="PTHR36964:SF1">
    <property type="entry name" value="PROTEIN-METHIONINE-SULFOXIDE REDUCTASE HEME-BINDING SUBUNIT MSRQ"/>
    <property type="match status" value="1"/>
</dbReference>
<dbReference type="InterPro" id="IPR013130">
    <property type="entry name" value="Fe3_Rdtase_TM_dom"/>
</dbReference>
<evidence type="ECO:0000313" key="10">
    <source>
        <dbReference type="Proteomes" id="UP000233618"/>
    </source>
</evidence>
<evidence type="ECO:0000256" key="3">
    <source>
        <dbReference type="ARBA" id="ARBA00022692"/>
    </source>
</evidence>
<dbReference type="EMBL" id="MVDE01000004">
    <property type="protein sequence ID" value="PKQ68540.1"/>
    <property type="molecule type" value="Genomic_DNA"/>
</dbReference>
<keyword evidence="4 7" id="KW-1133">Transmembrane helix</keyword>
<feature type="transmembrane region" description="Helical" evidence="7">
    <location>
        <begin position="187"/>
        <end position="205"/>
    </location>
</feature>
<feature type="transmembrane region" description="Helical" evidence="7">
    <location>
        <begin position="165"/>
        <end position="181"/>
    </location>
</feature>
<keyword evidence="10" id="KW-1185">Reference proteome</keyword>
<proteinExistence type="predicted"/>
<reference evidence="9 10" key="1">
    <citation type="journal article" date="2017" name="Front. Microbiol.">
        <title>Labilibaculum manganireducens gen. nov., sp. nov. and Labilibaculum filiforme sp. nov., Novel Bacteroidetes Isolated from Subsurface Sediments of the Baltic Sea.</title>
        <authorList>
            <person name="Vandieken V."/>
            <person name="Marshall I.P."/>
            <person name="Niemann H."/>
            <person name="Engelen B."/>
            <person name="Cypionka H."/>
        </authorList>
    </citation>
    <scope>NUCLEOTIDE SEQUENCE [LARGE SCALE GENOMIC DNA]</scope>
    <source>
        <strain evidence="9 10">59.10-2M</strain>
    </source>
</reference>
<feature type="transmembrane region" description="Helical" evidence="7">
    <location>
        <begin position="73"/>
        <end position="91"/>
    </location>
</feature>